<feature type="domain" description="Ig-like" evidence="5">
    <location>
        <begin position="301"/>
        <end position="388"/>
    </location>
</feature>
<dbReference type="InterPro" id="IPR013098">
    <property type="entry name" value="Ig_I-set"/>
</dbReference>
<dbReference type="GO" id="GO:0045214">
    <property type="term" value="P:sarcomere organization"/>
    <property type="evidence" value="ECO:0007669"/>
    <property type="project" value="TreeGrafter"/>
</dbReference>
<dbReference type="Pfam" id="PF07679">
    <property type="entry name" value="I-set"/>
    <property type="match status" value="3"/>
</dbReference>
<dbReference type="InterPro" id="IPR013783">
    <property type="entry name" value="Ig-like_fold"/>
</dbReference>
<keyword evidence="3" id="KW-0677">Repeat</keyword>
<accession>A0A3P8UAB0</accession>
<dbReference type="FunFam" id="2.60.40.10:FF:001097">
    <property type="entry name" value="Immunoglobulin-like and fibronectin type III domain-containing protein 1"/>
    <property type="match status" value="1"/>
</dbReference>
<dbReference type="Pfam" id="PF18362">
    <property type="entry name" value="THB"/>
    <property type="match status" value="1"/>
</dbReference>
<dbReference type="InterPro" id="IPR003598">
    <property type="entry name" value="Ig_sub2"/>
</dbReference>
<dbReference type="PROSITE" id="PS50835">
    <property type="entry name" value="IG_LIKE"/>
    <property type="match status" value="3"/>
</dbReference>
<dbReference type="GO" id="GO:0031430">
    <property type="term" value="C:M band"/>
    <property type="evidence" value="ECO:0007669"/>
    <property type="project" value="TreeGrafter"/>
</dbReference>
<evidence type="ECO:0000256" key="4">
    <source>
        <dbReference type="ARBA" id="ARBA00023319"/>
    </source>
</evidence>
<protein>
    <submittedName>
        <fullName evidence="6">Immunoglobulin like and fibronectin type III domain containing 1, tandem duplicate 2</fullName>
    </submittedName>
</protein>
<dbReference type="SMART" id="SM00408">
    <property type="entry name" value="IGc2"/>
    <property type="match status" value="2"/>
</dbReference>
<dbReference type="Proteomes" id="UP000265080">
    <property type="component" value="Chromosome 6"/>
</dbReference>
<dbReference type="AlphaFoldDB" id="A0A3P8UAB0"/>
<organism evidence="6 7">
    <name type="scientific">Amphiprion percula</name>
    <name type="common">Orange clownfish</name>
    <name type="synonym">Lutjanus percula</name>
    <dbReference type="NCBI Taxonomy" id="161767"/>
    <lineage>
        <taxon>Eukaryota</taxon>
        <taxon>Metazoa</taxon>
        <taxon>Chordata</taxon>
        <taxon>Craniata</taxon>
        <taxon>Vertebrata</taxon>
        <taxon>Euteleostomi</taxon>
        <taxon>Actinopterygii</taxon>
        <taxon>Neopterygii</taxon>
        <taxon>Teleostei</taxon>
        <taxon>Neoteleostei</taxon>
        <taxon>Acanthomorphata</taxon>
        <taxon>Ovalentaria</taxon>
        <taxon>Pomacentridae</taxon>
        <taxon>Amphiprion</taxon>
    </lineage>
</organism>
<sequence length="516" mass="57975">MQKETTACCPTRLGLLGFNKRSRVPGVTITQFVDPLPAGKSTPDFARKPMNVTAQEGKKAVFKAMVSGEPAPTVTWGRNKGEVEDPQTYKIKYDERAREHILEIHKVKPIHADTYKCFVTNEYGKAVSTATLTVLTGEIYYEKVVTRKKQLPPKKEGEIDPKLWELLLSAPKKDYEKICLDFGVTDFRWMLKRLNQMKKEREEEQAKVVENLDNVKQIEVKPNGRAEFGFDMKLLDPNSAIHLYKDGTMVPYGYDENSKPCLKKEGTKYVFTMKDLQPEDAGFYQVDVEDANVLTTDFQVPNVEFTAKIKDVKAVESEDAIFECVLSTPLNRITWSKGNSSLEHGDKYEITVSEDKLTHTLRVKDCGMDDMGAYYAIAGINSSSASLTVEENGDPSSEGVSVAAWRLNMPEMKSLDFEAPPSFIVPLKRRTAPQGYECYMSCAVRGNPAPRVTWYRNNISLNTNTNYHITNVCGVCSLLILRVGPRDNGEYKVVIDSKLGTAESSMSLNVRGNNNF</sequence>
<dbReference type="PANTHER" id="PTHR13817">
    <property type="entry name" value="TITIN"/>
    <property type="match status" value="1"/>
</dbReference>
<reference evidence="6" key="3">
    <citation type="submission" date="2025-09" db="UniProtKB">
        <authorList>
            <consortium name="Ensembl"/>
        </authorList>
    </citation>
    <scope>IDENTIFICATION</scope>
</reference>
<feature type="domain" description="Ig-like" evidence="5">
    <location>
        <begin position="420"/>
        <end position="509"/>
    </location>
</feature>
<dbReference type="SUPFAM" id="SSF48726">
    <property type="entry name" value="Immunoglobulin"/>
    <property type="match status" value="4"/>
</dbReference>
<evidence type="ECO:0000313" key="7">
    <source>
        <dbReference type="Proteomes" id="UP000265080"/>
    </source>
</evidence>
<dbReference type="GeneTree" id="ENSGT00940000160123"/>
<dbReference type="FunFam" id="2.60.40.10:FF:000425">
    <property type="entry name" value="Myosin light chain kinase"/>
    <property type="match status" value="2"/>
</dbReference>
<proteinExistence type="predicted"/>
<keyword evidence="4" id="KW-0393">Immunoglobulin domain</keyword>
<comment type="subcellular location">
    <subcellularLocation>
        <location evidence="1">Cytoplasm</location>
    </subcellularLocation>
</comment>
<keyword evidence="2" id="KW-0963">Cytoplasm</keyword>
<dbReference type="InterPro" id="IPR003599">
    <property type="entry name" value="Ig_sub"/>
</dbReference>
<feature type="domain" description="Ig-like" evidence="5">
    <location>
        <begin position="43"/>
        <end position="133"/>
    </location>
</feature>
<keyword evidence="7" id="KW-1185">Reference proteome</keyword>
<dbReference type="InterPro" id="IPR050964">
    <property type="entry name" value="Striated_Muscle_Regulatory"/>
</dbReference>
<dbReference type="InterPro" id="IPR007110">
    <property type="entry name" value="Ig-like_dom"/>
</dbReference>
<evidence type="ECO:0000256" key="3">
    <source>
        <dbReference type="ARBA" id="ARBA00022737"/>
    </source>
</evidence>
<name>A0A3P8UAB0_AMPPE</name>
<dbReference type="Ensembl" id="ENSAPET00000033106.1">
    <property type="protein sequence ID" value="ENSAPEP00000032247.1"/>
    <property type="gene ID" value="ENSAPEG00000022895.1"/>
</dbReference>
<evidence type="ECO:0000256" key="1">
    <source>
        <dbReference type="ARBA" id="ARBA00004496"/>
    </source>
</evidence>
<dbReference type="InterPro" id="IPR036179">
    <property type="entry name" value="Ig-like_dom_sf"/>
</dbReference>
<evidence type="ECO:0000259" key="5">
    <source>
        <dbReference type="PROSITE" id="PS50835"/>
    </source>
</evidence>
<dbReference type="SMART" id="SM00409">
    <property type="entry name" value="IG"/>
    <property type="match status" value="4"/>
</dbReference>
<reference evidence="6 7" key="1">
    <citation type="submission" date="2018-03" db="EMBL/GenBank/DDBJ databases">
        <title>Finding Nemo's genes: A chromosome-scale reference assembly of the genome of the orange clownfish Amphiprion percula.</title>
        <authorList>
            <person name="Lehmann R."/>
        </authorList>
    </citation>
    <scope>NUCLEOTIDE SEQUENCE</scope>
</reference>
<dbReference type="Gene3D" id="2.60.40.10">
    <property type="entry name" value="Immunoglobulins"/>
    <property type="match status" value="4"/>
</dbReference>
<reference evidence="6" key="2">
    <citation type="submission" date="2025-08" db="UniProtKB">
        <authorList>
            <consortium name="Ensembl"/>
        </authorList>
    </citation>
    <scope>IDENTIFICATION</scope>
</reference>
<dbReference type="InterPro" id="IPR040849">
    <property type="entry name" value="MyBP-C_THB"/>
</dbReference>
<dbReference type="PANTHER" id="PTHR13817:SF180">
    <property type="entry name" value="IMMUNOGLOBULIN-LIKE AND FIBRONECTIN TYPE III DOMAIN-CONTAINING 1, TANDEM DUPLICATE 3-RELATED"/>
    <property type="match status" value="1"/>
</dbReference>
<evidence type="ECO:0000256" key="2">
    <source>
        <dbReference type="ARBA" id="ARBA00022490"/>
    </source>
</evidence>
<evidence type="ECO:0000313" key="6">
    <source>
        <dbReference type="Ensembl" id="ENSAPEP00000032247.1"/>
    </source>
</evidence>